<protein>
    <submittedName>
        <fullName evidence="1">Uncharacterized protein</fullName>
    </submittedName>
</protein>
<evidence type="ECO:0000313" key="1">
    <source>
        <dbReference type="EMBL" id="CAA9247562.1"/>
    </source>
</evidence>
<sequence length="73" mass="7851">MPAGQVKVRRQTLEAAFFIEGGSSDFLISVQETCAISPIVGSTCKHGGHASVLLPDMLRATFPLTLPVFVRHI</sequence>
<name>A0A6J4IBS3_9BACT</name>
<proteinExistence type="predicted"/>
<reference evidence="1" key="1">
    <citation type="submission" date="2020-02" db="EMBL/GenBank/DDBJ databases">
        <authorList>
            <person name="Meier V. D."/>
        </authorList>
    </citation>
    <scope>NUCLEOTIDE SEQUENCE</scope>
    <source>
        <strain evidence="1">AVDCRST_MAG42</strain>
    </source>
</reference>
<dbReference type="AlphaFoldDB" id="A0A6J4IBS3"/>
<accession>A0A6J4IBS3</accession>
<dbReference type="EMBL" id="CADCTA010000076">
    <property type="protein sequence ID" value="CAA9247562.1"/>
    <property type="molecule type" value="Genomic_DNA"/>
</dbReference>
<gene>
    <name evidence="1" type="ORF">AVDCRST_MAG42-2060</name>
</gene>
<organism evidence="1">
    <name type="scientific">uncultured Chthoniobacterales bacterium</name>
    <dbReference type="NCBI Taxonomy" id="1836801"/>
    <lineage>
        <taxon>Bacteria</taxon>
        <taxon>Pseudomonadati</taxon>
        <taxon>Verrucomicrobiota</taxon>
        <taxon>Spartobacteria</taxon>
        <taxon>Chthoniobacterales</taxon>
        <taxon>environmental samples</taxon>
    </lineage>
</organism>